<reference evidence="2" key="1">
    <citation type="submission" date="2014-09" db="EMBL/GenBank/DDBJ databases">
        <authorList>
            <person name="Magalhaes I.L.F."/>
            <person name="Oliveira U."/>
            <person name="Santos F.R."/>
            <person name="Vidigal T.H.D.A."/>
            <person name="Brescovit A.D."/>
            <person name="Santos A.J."/>
        </authorList>
    </citation>
    <scope>NUCLEOTIDE SEQUENCE</scope>
    <source>
        <tissue evidence="2">Shoot tissue taken approximately 20 cm above the soil surface</tissue>
    </source>
</reference>
<sequence length="68" mass="8243">MRMVTRKTTMTKILQLTVKVGAMMMMMTMMTTTVERTERMRMMGRMRKKRRMTMTSPNHLPRRGNDQW</sequence>
<feature type="region of interest" description="Disordered" evidence="1">
    <location>
        <begin position="45"/>
        <end position="68"/>
    </location>
</feature>
<dbReference type="EMBL" id="GBRH01216087">
    <property type="protein sequence ID" value="JAD81808.1"/>
    <property type="molecule type" value="Transcribed_RNA"/>
</dbReference>
<reference evidence="2" key="2">
    <citation type="journal article" date="2015" name="Data Brief">
        <title>Shoot transcriptome of the giant reed, Arundo donax.</title>
        <authorList>
            <person name="Barrero R.A."/>
            <person name="Guerrero F.D."/>
            <person name="Moolhuijzen P."/>
            <person name="Goolsby J.A."/>
            <person name="Tidwell J."/>
            <person name="Bellgard S.E."/>
            <person name="Bellgard M.I."/>
        </authorList>
    </citation>
    <scope>NUCLEOTIDE SEQUENCE</scope>
    <source>
        <tissue evidence="2">Shoot tissue taken approximately 20 cm above the soil surface</tissue>
    </source>
</reference>
<accession>A0A0A9D538</accession>
<evidence type="ECO:0000256" key="1">
    <source>
        <dbReference type="SAM" id="MobiDB-lite"/>
    </source>
</evidence>
<proteinExistence type="predicted"/>
<evidence type="ECO:0000313" key="2">
    <source>
        <dbReference type="EMBL" id="JAD81808.1"/>
    </source>
</evidence>
<dbReference type="AlphaFoldDB" id="A0A0A9D538"/>
<name>A0A0A9D538_ARUDO</name>
<protein>
    <submittedName>
        <fullName evidence="2">Uncharacterized protein</fullName>
    </submittedName>
</protein>
<organism evidence="2">
    <name type="scientific">Arundo donax</name>
    <name type="common">Giant reed</name>
    <name type="synonym">Donax arundinaceus</name>
    <dbReference type="NCBI Taxonomy" id="35708"/>
    <lineage>
        <taxon>Eukaryota</taxon>
        <taxon>Viridiplantae</taxon>
        <taxon>Streptophyta</taxon>
        <taxon>Embryophyta</taxon>
        <taxon>Tracheophyta</taxon>
        <taxon>Spermatophyta</taxon>
        <taxon>Magnoliopsida</taxon>
        <taxon>Liliopsida</taxon>
        <taxon>Poales</taxon>
        <taxon>Poaceae</taxon>
        <taxon>PACMAD clade</taxon>
        <taxon>Arundinoideae</taxon>
        <taxon>Arundineae</taxon>
        <taxon>Arundo</taxon>
    </lineage>
</organism>